<dbReference type="Gramene" id="KQL10855">
    <property type="protein sequence ID" value="KQL10855"/>
    <property type="gene ID" value="SETIT_008019mg"/>
</dbReference>
<reference evidence="2" key="1">
    <citation type="journal article" date="2012" name="Nat. Biotechnol.">
        <title>Reference genome sequence of the model plant Setaria.</title>
        <authorList>
            <person name="Bennetzen J.L."/>
            <person name="Schmutz J."/>
            <person name="Wang H."/>
            <person name="Percifield R."/>
            <person name="Hawkins J."/>
            <person name="Pontaroli A.C."/>
            <person name="Estep M."/>
            <person name="Feng L."/>
            <person name="Vaughn J.N."/>
            <person name="Grimwood J."/>
            <person name="Jenkins J."/>
            <person name="Barry K."/>
            <person name="Lindquist E."/>
            <person name="Hellsten U."/>
            <person name="Deshpande S."/>
            <person name="Wang X."/>
            <person name="Wu X."/>
            <person name="Mitros T."/>
            <person name="Triplett J."/>
            <person name="Yang X."/>
            <person name="Ye C.Y."/>
            <person name="Mauro-Herrera M."/>
            <person name="Wang L."/>
            <person name="Li P."/>
            <person name="Sharma M."/>
            <person name="Sharma R."/>
            <person name="Ronald P.C."/>
            <person name="Panaud O."/>
            <person name="Kellogg E.A."/>
            <person name="Brutnell T.P."/>
            <person name="Doust A.N."/>
            <person name="Tuskan G.A."/>
            <person name="Rokhsar D."/>
            <person name="Devos K.M."/>
        </authorList>
    </citation>
    <scope>NUCLEOTIDE SEQUENCE [LARGE SCALE GENOMIC DNA]</scope>
    <source>
        <strain evidence="2">cv. Yugu1</strain>
    </source>
</reference>
<protein>
    <recommendedName>
        <fullName evidence="3">RNase H type-1 domain-containing protein</fullName>
    </recommendedName>
</protein>
<evidence type="ECO:0008006" key="3">
    <source>
        <dbReference type="Google" id="ProtNLM"/>
    </source>
</evidence>
<dbReference type="EMBL" id="AGNK02002530">
    <property type="status" value="NOT_ANNOTATED_CDS"/>
    <property type="molecule type" value="Genomic_DNA"/>
</dbReference>
<proteinExistence type="predicted"/>
<dbReference type="HOGENOM" id="CLU_2473239_0_0_1"/>
<dbReference type="InParanoid" id="K3Y1F4"/>
<dbReference type="Proteomes" id="UP000004995">
    <property type="component" value="Unassembled WGS sequence"/>
</dbReference>
<keyword evidence="2" id="KW-1185">Reference proteome</keyword>
<sequence length="88" mass="10049">MENFQRACARWRIHGLNTLTMEALACKGMQDDTDQGTKRLILEIDCLVLTGLSGNLEGQHSEVSPVLKNMNELNRRYTDFNFLFTSLL</sequence>
<evidence type="ECO:0000313" key="1">
    <source>
        <dbReference type="EnsemblPlants" id="KQL10855"/>
    </source>
</evidence>
<dbReference type="EnsemblPlants" id="KQL10855">
    <property type="protein sequence ID" value="KQL10855"/>
    <property type="gene ID" value="SETIT_008019mg"/>
</dbReference>
<reference evidence="1" key="2">
    <citation type="submission" date="2018-08" db="UniProtKB">
        <authorList>
            <consortium name="EnsemblPlants"/>
        </authorList>
    </citation>
    <scope>IDENTIFICATION</scope>
    <source>
        <strain evidence="1">Yugu1</strain>
    </source>
</reference>
<dbReference type="AlphaFoldDB" id="K3Y1F4"/>
<evidence type="ECO:0000313" key="2">
    <source>
        <dbReference type="Proteomes" id="UP000004995"/>
    </source>
</evidence>
<accession>K3Y1F4</accession>
<name>K3Y1F4_SETIT</name>
<organism evidence="1 2">
    <name type="scientific">Setaria italica</name>
    <name type="common">Foxtail millet</name>
    <name type="synonym">Panicum italicum</name>
    <dbReference type="NCBI Taxonomy" id="4555"/>
    <lineage>
        <taxon>Eukaryota</taxon>
        <taxon>Viridiplantae</taxon>
        <taxon>Streptophyta</taxon>
        <taxon>Embryophyta</taxon>
        <taxon>Tracheophyta</taxon>
        <taxon>Spermatophyta</taxon>
        <taxon>Magnoliopsida</taxon>
        <taxon>Liliopsida</taxon>
        <taxon>Poales</taxon>
        <taxon>Poaceae</taxon>
        <taxon>PACMAD clade</taxon>
        <taxon>Panicoideae</taxon>
        <taxon>Panicodae</taxon>
        <taxon>Paniceae</taxon>
        <taxon>Cenchrinae</taxon>
        <taxon>Setaria</taxon>
    </lineage>
</organism>